<comment type="caution">
    <text evidence="2">The sequence shown here is derived from an EMBL/GenBank/DDBJ whole genome shotgun (WGS) entry which is preliminary data.</text>
</comment>
<accession>A0ABP4ZF44</accession>
<keyword evidence="3" id="KW-1185">Reference proteome</keyword>
<gene>
    <name evidence="2" type="ORF">GCM10009751_09140</name>
</gene>
<proteinExistence type="predicted"/>
<evidence type="ECO:0000313" key="3">
    <source>
        <dbReference type="Proteomes" id="UP001501094"/>
    </source>
</evidence>
<organism evidence="2 3">
    <name type="scientific">Myceligenerans crystallogenes</name>
    <dbReference type="NCBI Taxonomy" id="316335"/>
    <lineage>
        <taxon>Bacteria</taxon>
        <taxon>Bacillati</taxon>
        <taxon>Actinomycetota</taxon>
        <taxon>Actinomycetes</taxon>
        <taxon>Micrococcales</taxon>
        <taxon>Promicromonosporaceae</taxon>
        <taxon>Myceligenerans</taxon>
    </lineage>
</organism>
<protein>
    <submittedName>
        <fullName evidence="2">Uncharacterized protein</fullName>
    </submittedName>
</protein>
<evidence type="ECO:0000256" key="1">
    <source>
        <dbReference type="SAM" id="MobiDB-lite"/>
    </source>
</evidence>
<reference evidence="3" key="1">
    <citation type="journal article" date="2019" name="Int. J. Syst. Evol. Microbiol.">
        <title>The Global Catalogue of Microorganisms (GCM) 10K type strain sequencing project: providing services to taxonomists for standard genome sequencing and annotation.</title>
        <authorList>
            <consortium name="The Broad Institute Genomics Platform"/>
            <consortium name="The Broad Institute Genome Sequencing Center for Infectious Disease"/>
            <person name="Wu L."/>
            <person name="Ma J."/>
        </authorList>
    </citation>
    <scope>NUCLEOTIDE SEQUENCE [LARGE SCALE GENOMIC DNA]</scope>
    <source>
        <strain evidence="3">JCM 14326</strain>
    </source>
</reference>
<name>A0ABP4ZF44_9MICO</name>
<dbReference type="Proteomes" id="UP001501094">
    <property type="component" value="Unassembled WGS sequence"/>
</dbReference>
<dbReference type="EMBL" id="BAAANL010000001">
    <property type="protein sequence ID" value="GAA1854503.1"/>
    <property type="molecule type" value="Genomic_DNA"/>
</dbReference>
<sequence length="246" mass="25940">MTAPAGRHGAAPGAQPLSEVLREAIGLAEGPLSQAKWAEQEIAAAIGRHPAQRDLLFHGFALLTPTHALMSTEFVARSHFRELLERLAIGADTRPGTAAEICCACCDASLTAPLTSAVTGLYLRMWAKAFPGVPVTDLGDHYEAIEGSAIDVLETSSRRALTRTDRTLTTITCTGVHHGEQVSCTFAAGPDGQRPTRRPRATARKPTAAPAGADRSVRNSEPGEGALGAQVVNPGGQWDAPHTWEP</sequence>
<evidence type="ECO:0000313" key="2">
    <source>
        <dbReference type="EMBL" id="GAA1854503.1"/>
    </source>
</evidence>
<feature type="region of interest" description="Disordered" evidence="1">
    <location>
        <begin position="184"/>
        <end position="246"/>
    </location>
</feature>